<gene>
    <name evidence="2" type="ORF">ACFQ1X_09265</name>
</gene>
<dbReference type="Gene3D" id="3.40.630.30">
    <property type="match status" value="1"/>
</dbReference>
<keyword evidence="2" id="KW-0012">Acyltransferase</keyword>
<proteinExistence type="predicted"/>
<evidence type="ECO:0000313" key="3">
    <source>
        <dbReference type="Proteomes" id="UP001597109"/>
    </source>
</evidence>
<dbReference type="GO" id="GO:0016746">
    <property type="term" value="F:acyltransferase activity"/>
    <property type="evidence" value="ECO:0007669"/>
    <property type="project" value="UniProtKB-KW"/>
</dbReference>
<organism evidence="2 3">
    <name type="scientific">Metaplanococcus flavidus</name>
    <dbReference type="NCBI Taxonomy" id="569883"/>
    <lineage>
        <taxon>Bacteria</taxon>
        <taxon>Bacillati</taxon>
        <taxon>Bacillota</taxon>
        <taxon>Bacilli</taxon>
        <taxon>Bacillales</taxon>
        <taxon>Caryophanaceae</taxon>
        <taxon>Metaplanococcus</taxon>
    </lineage>
</organism>
<dbReference type="PANTHER" id="PTHR43415:SF5">
    <property type="entry name" value="ACETYLTRANSFERASE"/>
    <property type="match status" value="1"/>
</dbReference>
<accession>A0ABW3LBW9</accession>
<protein>
    <submittedName>
        <fullName evidence="2">GNAT family N-acetyltransferase</fullName>
        <ecNumber evidence="2">2.3.-.-</ecNumber>
    </submittedName>
</protein>
<keyword evidence="2" id="KW-0808">Transferase</keyword>
<comment type="caution">
    <text evidence="2">The sequence shown here is derived from an EMBL/GenBank/DDBJ whole genome shotgun (WGS) entry which is preliminary data.</text>
</comment>
<reference evidence="3" key="1">
    <citation type="journal article" date="2019" name="Int. J. Syst. Evol. Microbiol.">
        <title>The Global Catalogue of Microorganisms (GCM) 10K type strain sequencing project: providing services to taxonomists for standard genome sequencing and annotation.</title>
        <authorList>
            <consortium name="The Broad Institute Genomics Platform"/>
            <consortium name="The Broad Institute Genome Sequencing Center for Infectious Disease"/>
            <person name="Wu L."/>
            <person name="Ma J."/>
        </authorList>
    </citation>
    <scope>NUCLEOTIDE SEQUENCE [LARGE SCALE GENOMIC DNA]</scope>
    <source>
        <strain evidence="3">CCUG 56756</strain>
    </source>
</reference>
<dbReference type="EC" id="2.3.-.-" evidence="2"/>
<dbReference type="InterPro" id="IPR016181">
    <property type="entry name" value="Acyl_CoA_acyltransferase"/>
</dbReference>
<dbReference type="SUPFAM" id="SSF55729">
    <property type="entry name" value="Acyl-CoA N-acyltransferases (Nat)"/>
    <property type="match status" value="1"/>
</dbReference>
<evidence type="ECO:0000259" key="1">
    <source>
        <dbReference type="PROSITE" id="PS51186"/>
    </source>
</evidence>
<feature type="domain" description="N-acetyltransferase" evidence="1">
    <location>
        <begin position="2"/>
        <end position="166"/>
    </location>
</feature>
<dbReference type="EMBL" id="JBHTKI010000012">
    <property type="protein sequence ID" value="MFD1031617.1"/>
    <property type="molecule type" value="Genomic_DNA"/>
</dbReference>
<dbReference type="PROSITE" id="PS51186">
    <property type="entry name" value="GNAT"/>
    <property type="match status" value="1"/>
</dbReference>
<dbReference type="PANTHER" id="PTHR43415">
    <property type="entry name" value="SPERMIDINE N(1)-ACETYLTRANSFERASE"/>
    <property type="match status" value="1"/>
</dbReference>
<dbReference type="RefSeq" id="WP_144839971.1">
    <property type="nucleotide sequence ID" value="NZ_JBHTKI010000012.1"/>
</dbReference>
<dbReference type="Proteomes" id="UP001597109">
    <property type="component" value="Unassembled WGS sequence"/>
</dbReference>
<evidence type="ECO:0000313" key="2">
    <source>
        <dbReference type="EMBL" id="MFD1031617.1"/>
    </source>
</evidence>
<sequence length="182" mass="20794">MIKLCYFEPADFKQLIDWVETPEFMLQWGGPSFVFPLNKLQLQEYLKGANGKNSASFIYSVIDTETEALIGHISLTRIDMNNRSARIGRVLVGDQDAKGTGVCKQMMQQVLKVAFDELQLHRVTLGVFDFNKPAIACYERAGFQKEGLMRDHQKFGDEYWSLWEMAILEDEWLGTAGQAVMK</sequence>
<keyword evidence="3" id="KW-1185">Reference proteome</keyword>
<dbReference type="Pfam" id="PF13302">
    <property type="entry name" value="Acetyltransf_3"/>
    <property type="match status" value="1"/>
</dbReference>
<dbReference type="InterPro" id="IPR000182">
    <property type="entry name" value="GNAT_dom"/>
</dbReference>
<name>A0ABW3LBW9_9BACL</name>